<sequence>MGPRGRETTGPGLRLRPQYFPTGASPVILEVQGFPAERAGVIAKPGGTAGLIVMKVKLPVPV</sequence>
<keyword evidence="2" id="KW-1185">Reference proteome</keyword>
<comment type="caution">
    <text evidence="1">The sequence shown here is derived from an EMBL/GenBank/DDBJ whole genome shotgun (WGS) entry which is preliminary data.</text>
</comment>
<reference evidence="1 2" key="1">
    <citation type="submission" date="2018-06" db="EMBL/GenBank/DDBJ databases">
        <title>Noncontiguous genome sequence of Ruminococcaceae bacterium ASD2818.</title>
        <authorList>
            <person name="Chaplin A.V."/>
            <person name="Sokolova S.R."/>
            <person name="Kochetkova T.O."/>
            <person name="Goltsov A.Y."/>
            <person name="Trofimov D.Y."/>
            <person name="Efimov B.A."/>
        </authorList>
    </citation>
    <scope>NUCLEOTIDE SEQUENCE [LARGE SCALE GENOMIC DNA]</scope>
    <source>
        <strain evidence="1 2">ASD2818</strain>
    </source>
</reference>
<name>A0A328UK01_9FIRM</name>
<gene>
    <name evidence="1" type="ORF">DPQ25_06185</name>
</gene>
<dbReference type="AlphaFoldDB" id="A0A328UK01"/>
<dbReference type="EMBL" id="QLYR01000002">
    <property type="protein sequence ID" value="RAQ29873.1"/>
    <property type="molecule type" value="Genomic_DNA"/>
</dbReference>
<proteinExistence type="predicted"/>
<dbReference type="Proteomes" id="UP000249377">
    <property type="component" value="Unassembled WGS sequence"/>
</dbReference>
<evidence type="ECO:0000313" key="2">
    <source>
        <dbReference type="Proteomes" id="UP000249377"/>
    </source>
</evidence>
<accession>A0A328UK01</accession>
<evidence type="ECO:0000313" key="1">
    <source>
        <dbReference type="EMBL" id="RAQ29873.1"/>
    </source>
</evidence>
<organism evidence="1 2">
    <name type="scientific">Hydrogeniiclostridium mannosilyticum</name>
    <dbReference type="NCBI Taxonomy" id="2764322"/>
    <lineage>
        <taxon>Bacteria</taxon>
        <taxon>Bacillati</taxon>
        <taxon>Bacillota</taxon>
        <taxon>Clostridia</taxon>
        <taxon>Eubacteriales</taxon>
        <taxon>Acutalibacteraceae</taxon>
        <taxon>Hydrogeniiclostridium</taxon>
    </lineage>
</organism>
<protein>
    <submittedName>
        <fullName evidence="1">Uncharacterized protein</fullName>
    </submittedName>
</protein>